<organism evidence="1 2">
    <name type="scientific">Pseudomonas marginalis pv. marginalis</name>
    <dbReference type="NCBI Taxonomy" id="97473"/>
    <lineage>
        <taxon>Bacteria</taxon>
        <taxon>Pseudomonadati</taxon>
        <taxon>Pseudomonadota</taxon>
        <taxon>Gammaproteobacteria</taxon>
        <taxon>Pseudomonadales</taxon>
        <taxon>Pseudomonadaceae</taxon>
        <taxon>Pseudomonas</taxon>
    </lineage>
</organism>
<sequence length="207" mass="21637">MQPLTFALVTAALVVTQFNLSVRAGDALTAGTDIITPAAPVWLLEQPYADSPMLTARTFGDSAYGDYHVKASLEISCFPKSPTASIALQITPAALGFDVAPFEGPDASANGPLRITTATRTAVDHSVNGVWTYGGAFQIGTIFALSAAVAHDELAYWASDASRGQTLKLSIAPAKEGDKPLTATFLLPANNNGLKRVIQPCLVNAGF</sequence>
<keyword evidence="2" id="KW-1185">Reference proteome</keyword>
<gene>
    <name evidence="1" type="ORF">ALQ29_00330</name>
</gene>
<dbReference type="AlphaFoldDB" id="A0A3M4B6R4"/>
<evidence type="ECO:0000313" key="2">
    <source>
        <dbReference type="Proteomes" id="UP000276587"/>
    </source>
</evidence>
<proteinExistence type="predicted"/>
<reference evidence="1 2" key="1">
    <citation type="submission" date="2018-08" db="EMBL/GenBank/DDBJ databases">
        <title>Recombination of ecologically and evolutionarily significant loci maintains genetic cohesion in the Pseudomonas syringae species complex.</title>
        <authorList>
            <person name="Dillon M."/>
            <person name="Thakur S."/>
            <person name="Almeida R.N.D."/>
            <person name="Weir B.S."/>
            <person name="Guttman D.S."/>
        </authorList>
    </citation>
    <scope>NUCLEOTIDE SEQUENCE [LARGE SCALE GENOMIC DNA]</scope>
    <source>
        <strain evidence="1 2">ICMP 3555</strain>
    </source>
</reference>
<protein>
    <submittedName>
        <fullName evidence="1">Uncharacterized protein</fullName>
    </submittedName>
</protein>
<evidence type="ECO:0000313" key="1">
    <source>
        <dbReference type="EMBL" id="RMP14809.1"/>
    </source>
</evidence>
<comment type="caution">
    <text evidence="1">The sequence shown here is derived from an EMBL/GenBank/DDBJ whole genome shotgun (WGS) entry which is preliminary data.</text>
</comment>
<dbReference type="Proteomes" id="UP000276587">
    <property type="component" value="Unassembled WGS sequence"/>
</dbReference>
<dbReference type="EMBL" id="RBQF01000022">
    <property type="protein sequence ID" value="RMP14809.1"/>
    <property type="molecule type" value="Genomic_DNA"/>
</dbReference>
<name>A0A3M4B6R4_PSEMA</name>
<dbReference type="RefSeq" id="WP_064053639.1">
    <property type="nucleotide sequence ID" value="NZ_RBPW01000103.1"/>
</dbReference>
<accession>A0A3M4B6R4</accession>